<sequence>IELFAGFPDPIAGRQTYIAAGAGAGRARCAEAVYPPLSVYAVPAQVGNTVSVASSPIQGEADRAGPYSWGSAESGPRAAELTVCQHRDQPAAEYLHRGWDGHTGIGILQRILRE</sequence>
<name>A0ABQ6WR48_9EURO</name>
<organism evidence="1 2">
    <name type="scientific">Aspergillus pseudocaelatus</name>
    <dbReference type="NCBI Taxonomy" id="1825620"/>
    <lineage>
        <taxon>Eukaryota</taxon>
        <taxon>Fungi</taxon>
        <taxon>Dikarya</taxon>
        <taxon>Ascomycota</taxon>
        <taxon>Pezizomycotina</taxon>
        <taxon>Eurotiomycetes</taxon>
        <taxon>Eurotiomycetidae</taxon>
        <taxon>Eurotiales</taxon>
        <taxon>Aspergillaceae</taxon>
        <taxon>Aspergillus</taxon>
        <taxon>Aspergillus subgen. Circumdati</taxon>
    </lineage>
</organism>
<keyword evidence="2" id="KW-1185">Reference proteome</keyword>
<evidence type="ECO:0000313" key="2">
    <source>
        <dbReference type="Proteomes" id="UP000325395"/>
    </source>
</evidence>
<dbReference type="Proteomes" id="UP000325395">
    <property type="component" value="Unassembled WGS sequence"/>
</dbReference>
<feature type="non-terminal residue" evidence="1">
    <location>
        <position position="1"/>
    </location>
</feature>
<dbReference type="EMBL" id="ML735715">
    <property type="protein sequence ID" value="KAE8419606.1"/>
    <property type="molecule type" value="Genomic_DNA"/>
</dbReference>
<evidence type="ECO:0000313" key="1">
    <source>
        <dbReference type="EMBL" id="KAE8419606.1"/>
    </source>
</evidence>
<accession>A0ABQ6WR48</accession>
<reference evidence="1 2" key="1">
    <citation type="submission" date="2019-04" db="EMBL/GenBank/DDBJ databases">
        <authorList>
            <consortium name="DOE Joint Genome Institute"/>
            <person name="Mondo S."/>
            <person name="Kjaerbolling I."/>
            <person name="Vesth T."/>
            <person name="Frisvad J.C."/>
            <person name="Nybo J.L."/>
            <person name="Theobald S."/>
            <person name="Kildgaard S."/>
            <person name="Isbrandt T."/>
            <person name="Kuo A."/>
            <person name="Sato A."/>
            <person name="Lyhne E.K."/>
            <person name="Kogle M.E."/>
            <person name="Wiebenga A."/>
            <person name="Kun R.S."/>
            <person name="Lubbers R.J."/>
            <person name="Makela M.R."/>
            <person name="Barry K."/>
            <person name="Chovatia M."/>
            <person name="Clum A."/>
            <person name="Daum C."/>
            <person name="Haridas S."/>
            <person name="He G."/>
            <person name="LaButti K."/>
            <person name="Lipzen A."/>
            <person name="Riley R."/>
            <person name="Salamov A."/>
            <person name="Simmons B.A."/>
            <person name="Magnuson J.K."/>
            <person name="Henrissat B."/>
            <person name="Mortensen U.H."/>
            <person name="Larsen T.O."/>
            <person name="Devries R.P."/>
            <person name="Grigoriev I.V."/>
            <person name="Machida M."/>
            <person name="Baker S.E."/>
            <person name="Andersen M.R."/>
            <person name="Cantor M.N."/>
            <person name="Hua S.X."/>
        </authorList>
    </citation>
    <scope>NUCLEOTIDE SEQUENCE [LARGE SCALE GENOMIC DNA]</scope>
    <source>
        <strain evidence="1 2">CBS 117616</strain>
    </source>
</reference>
<proteinExistence type="predicted"/>
<feature type="non-terminal residue" evidence="1">
    <location>
        <position position="114"/>
    </location>
</feature>
<protein>
    <submittedName>
        <fullName evidence="1">Uncharacterized protein</fullName>
    </submittedName>
</protein>
<gene>
    <name evidence="1" type="ORF">BDV36DRAFT_250939</name>
</gene>